<dbReference type="Pfam" id="PF01585">
    <property type="entry name" value="G-patch"/>
    <property type="match status" value="1"/>
</dbReference>
<dbReference type="PROSITE" id="PS51061">
    <property type="entry name" value="R3H"/>
    <property type="match status" value="1"/>
</dbReference>
<dbReference type="OrthoDB" id="29523at2759"/>
<reference evidence="4 5" key="1">
    <citation type="journal article" date="2014" name="Nat. Commun.">
        <title>Klebsormidium flaccidum genome reveals primary factors for plant terrestrial adaptation.</title>
        <authorList>
            <person name="Hori K."/>
            <person name="Maruyama F."/>
            <person name="Fujisawa T."/>
            <person name="Togashi T."/>
            <person name="Yamamoto N."/>
            <person name="Seo M."/>
            <person name="Sato S."/>
            <person name="Yamada T."/>
            <person name="Mori H."/>
            <person name="Tajima N."/>
            <person name="Moriyama T."/>
            <person name="Ikeuchi M."/>
            <person name="Watanabe M."/>
            <person name="Wada H."/>
            <person name="Kobayashi K."/>
            <person name="Saito M."/>
            <person name="Masuda T."/>
            <person name="Sasaki-Sekimoto Y."/>
            <person name="Mashiguchi K."/>
            <person name="Awai K."/>
            <person name="Shimojima M."/>
            <person name="Masuda S."/>
            <person name="Iwai M."/>
            <person name="Nobusawa T."/>
            <person name="Narise T."/>
            <person name="Kondo S."/>
            <person name="Saito H."/>
            <person name="Sato R."/>
            <person name="Murakawa M."/>
            <person name="Ihara Y."/>
            <person name="Oshima-Yamada Y."/>
            <person name="Ohtaka K."/>
            <person name="Satoh M."/>
            <person name="Sonobe K."/>
            <person name="Ishii M."/>
            <person name="Ohtani R."/>
            <person name="Kanamori-Sato M."/>
            <person name="Honoki R."/>
            <person name="Miyazaki D."/>
            <person name="Mochizuki H."/>
            <person name="Umetsu J."/>
            <person name="Higashi K."/>
            <person name="Shibata D."/>
            <person name="Kamiya Y."/>
            <person name="Sato N."/>
            <person name="Nakamura Y."/>
            <person name="Tabata S."/>
            <person name="Ida S."/>
            <person name="Kurokawa K."/>
            <person name="Ohta H."/>
        </authorList>
    </citation>
    <scope>NUCLEOTIDE SEQUENCE [LARGE SCALE GENOMIC DNA]</scope>
    <source>
        <strain evidence="4 5">NIES-2285</strain>
    </source>
</reference>
<feature type="compositionally biased region" description="Polar residues" evidence="1">
    <location>
        <begin position="397"/>
        <end position="412"/>
    </location>
</feature>
<evidence type="ECO:0000313" key="5">
    <source>
        <dbReference type="Proteomes" id="UP000054558"/>
    </source>
</evidence>
<dbReference type="CDD" id="cd02646">
    <property type="entry name" value="R3H_G-patch"/>
    <property type="match status" value="1"/>
</dbReference>
<dbReference type="SUPFAM" id="SSF82708">
    <property type="entry name" value="R3H domain"/>
    <property type="match status" value="1"/>
</dbReference>
<dbReference type="PROSITE" id="PS50174">
    <property type="entry name" value="G_PATCH"/>
    <property type="match status" value="1"/>
</dbReference>
<feature type="compositionally biased region" description="Basic residues" evidence="1">
    <location>
        <begin position="933"/>
        <end position="942"/>
    </location>
</feature>
<feature type="region of interest" description="Disordered" evidence="1">
    <location>
        <begin position="662"/>
        <end position="804"/>
    </location>
</feature>
<organism evidence="4 5">
    <name type="scientific">Klebsormidium nitens</name>
    <name type="common">Green alga</name>
    <name type="synonym">Ulothrix nitens</name>
    <dbReference type="NCBI Taxonomy" id="105231"/>
    <lineage>
        <taxon>Eukaryota</taxon>
        <taxon>Viridiplantae</taxon>
        <taxon>Streptophyta</taxon>
        <taxon>Klebsormidiophyceae</taxon>
        <taxon>Klebsormidiales</taxon>
        <taxon>Klebsormidiaceae</taxon>
        <taxon>Klebsormidium</taxon>
    </lineage>
</organism>
<evidence type="ECO:0000259" key="2">
    <source>
        <dbReference type="PROSITE" id="PS50174"/>
    </source>
</evidence>
<feature type="region of interest" description="Disordered" evidence="1">
    <location>
        <begin position="898"/>
        <end position="986"/>
    </location>
</feature>
<dbReference type="PANTHER" id="PTHR47423:SF2">
    <property type="entry name" value="PROTEIN SQS1"/>
    <property type="match status" value="1"/>
</dbReference>
<dbReference type="InterPro" id="IPR034082">
    <property type="entry name" value="R3H_G-patch"/>
</dbReference>
<dbReference type="AlphaFoldDB" id="A0A1Y1HV06"/>
<feature type="compositionally biased region" description="Basic and acidic residues" evidence="1">
    <location>
        <begin position="233"/>
        <end position="242"/>
    </location>
</feature>
<dbReference type="InterPro" id="IPR001374">
    <property type="entry name" value="R3H_dom"/>
</dbReference>
<dbReference type="SMART" id="SM00443">
    <property type="entry name" value="G_patch"/>
    <property type="match status" value="1"/>
</dbReference>
<protein>
    <submittedName>
        <fullName evidence="4">Uncharacterized protein</fullName>
    </submittedName>
</protein>
<accession>A0A1Y1HV06</accession>
<dbReference type="SMART" id="SM00393">
    <property type="entry name" value="R3H"/>
    <property type="match status" value="1"/>
</dbReference>
<dbReference type="GO" id="GO:0003676">
    <property type="term" value="F:nucleic acid binding"/>
    <property type="evidence" value="ECO:0007669"/>
    <property type="project" value="UniProtKB-UniRule"/>
</dbReference>
<dbReference type="Pfam" id="PF01424">
    <property type="entry name" value="R3H"/>
    <property type="match status" value="1"/>
</dbReference>
<feature type="compositionally biased region" description="Polar residues" evidence="1">
    <location>
        <begin position="46"/>
        <end position="55"/>
    </location>
</feature>
<dbReference type="PANTHER" id="PTHR47423">
    <property type="entry name" value="G-PATCH DOMAIN CONTAINING PROTEIN"/>
    <property type="match status" value="1"/>
</dbReference>
<sequence>MPRHQKGFRGGGRGSRGGGHRGRGAGGLQFAPAGLMPDFIVEAQRTESGAPSTPTAAPRGRDCRGGRRGRGGPAFQLRDQPVAPPGKGHFSAVGFQYAPHARSSGQLPDVEGEEPDYKSMGFRPLSANAPEAERSAEGEGSDEDAYAAEGYEPIGKDPLPSGDSEKSAPQTWRPSSAKWAGFVSGGQLEEQTEPTSRSPAPFTNFASSGGRGLGFTSDVEMEDEGLVEQGVTRPEEGEHLLDDEGEGMQGLGYEPLASDTNRGQRDERAAEEESAKEQRRGGSLVFSESSDQLEETGASDSGTERLLDSNTALAYTPLPPSLDADLDLNGGVSTGLPDGPLYERAYGSLLLGEDAEGRDGLEPRPLTAGSAGGMLGPSSGPKVEEKMDEFSYWQSLRSQKGEQPQIRGTNGKPNAPARGSVLGRMVGGKKPLKSAELTVEEREQLSQYALLEPVQHVSLGLTGGDATVGRKAGGLPVTRSKKRRMRRSFKLAVTARRGRGRRSETVLEDLMAGYSEEEEEEEELEGGRNEGHLVIGGLNVYTEDLPQHGSWRGRGLRRKVVRKNGQEPDEGWEEADSGSDVGADTAEDYFDNVDSDGSGSPRKRARPVLIGGQPVGEGVEYLPMFDEQGRTILESGSDESEEEEDDAWLNLAQLQHKMVLHSQDEGGQPGDSDSDASSSSGSGSDEDRPWVLAEAGSADSDPEVPSATLRSPQMAGTSWPGAGPVLPGRPPTLKQRLKAARKKERREQREADALLEEEEERALGQEYPVQGRGGRKKADKKGRLAPGEKQALRKEGIERKRAQRAAGKGLDLNAVDQALAALVASGGDMHAFSPMDPRCRKLVHQLAAVYGLKSGSQGSGKKRFTVVQRTRHTAPPQGEAVLKRLQLLHRATVSTAAEEYIPLPQGPGGEERRLRSKARRAGMQAQQGGAASSKKKKSRKRGQAWQDWDEEDDTPRRGKHVSGGRNQGGGRRGRGRGRGGGASYASQPMDFVASGVIRADAVLAETVVAESASRERVERGGATVVSEHFGRFEQHTTGFGSRMLARMGFEPGQGLGRQGEGIAEPVQAEVRPRALGLGAQADPVKGRRKDRAV</sequence>
<feature type="region of interest" description="Disordered" evidence="1">
    <location>
        <begin position="1"/>
        <end position="315"/>
    </location>
</feature>
<dbReference type="InterPro" id="IPR000467">
    <property type="entry name" value="G_patch_dom"/>
</dbReference>
<feature type="region of interest" description="Disordered" evidence="1">
    <location>
        <begin position="1071"/>
        <end position="1093"/>
    </location>
</feature>
<feature type="region of interest" description="Disordered" evidence="1">
    <location>
        <begin position="397"/>
        <end position="426"/>
    </location>
</feature>
<feature type="compositionally biased region" description="Basic and acidic residues" evidence="1">
    <location>
        <begin position="262"/>
        <end position="280"/>
    </location>
</feature>
<gene>
    <name evidence="4" type="ORF">KFL_000520390</name>
</gene>
<feature type="domain" description="G-patch" evidence="2">
    <location>
        <begin position="1036"/>
        <end position="1082"/>
    </location>
</feature>
<feature type="compositionally biased region" description="Basic residues" evidence="1">
    <location>
        <begin position="735"/>
        <end position="744"/>
    </location>
</feature>
<feature type="region of interest" description="Disordered" evidence="1">
    <location>
        <begin position="559"/>
        <end position="620"/>
    </location>
</feature>
<evidence type="ECO:0000313" key="4">
    <source>
        <dbReference type="EMBL" id="GAQ80366.1"/>
    </source>
</evidence>
<feature type="compositionally biased region" description="Low complexity" evidence="1">
    <location>
        <begin position="921"/>
        <end position="932"/>
    </location>
</feature>
<dbReference type="EMBL" id="DF237001">
    <property type="protein sequence ID" value="GAQ80366.1"/>
    <property type="molecule type" value="Genomic_DNA"/>
</dbReference>
<feature type="compositionally biased region" description="Acidic residues" evidence="1">
    <location>
        <begin position="567"/>
        <end position="577"/>
    </location>
</feature>
<evidence type="ECO:0000259" key="3">
    <source>
        <dbReference type="PROSITE" id="PS51061"/>
    </source>
</evidence>
<keyword evidence="5" id="KW-1185">Reference proteome</keyword>
<dbReference type="Gene3D" id="3.30.1370.50">
    <property type="entry name" value="R3H-like domain"/>
    <property type="match status" value="1"/>
</dbReference>
<evidence type="ECO:0000256" key="1">
    <source>
        <dbReference type="SAM" id="MobiDB-lite"/>
    </source>
</evidence>
<feature type="compositionally biased region" description="Acidic residues" evidence="1">
    <location>
        <begin position="585"/>
        <end position="594"/>
    </location>
</feature>
<dbReference type="STRING" id="105231.A0A1Y1HV06"/>
<dbReference type="InterPro" id="IPR036867">
    <property type="entry name" value="R3H_dom_sf"/>
</dbReference>
<name>A0A1Y1HV06_KLENI</name>
<feature type="region of interest" description="Disordered" evidence="1">
    <location>
        <begin position="354"/>
        <end position="385"/>
    </location>
</feature>
<dbReference type="OMA" id="HAWASKV"/>
<feature type="compositionally biased region" description="Basic and acidic residues" evidence="1">
    <location>
        <begin position="790"/>
        <end position="800"/>
    </location>
</feature>
<proteinExistence type="predicted"/>
<dbReference type="Proteomes" id="UP000054558">
    <property type="component" value="Unassembled WGS sequence"/>
</dbReference>
<feature type="compositionally biased region" description="Gly residues" evidence="1">
    <location>
        <begin position="8"/>
        <end position="17"/>
    </location>
</feature>
<feature type="domain" description="R3H" evidence="3">
    <location>
        <begin position="806"/>
        <end position="871"/>
    </location>
</feature>